<evidence type="ECO:0000313" key="6">
    <source>
        <dbReference type="EMBL" id="SJM58950.1"/>
    </source>
</evidence>
<keyword evidence="3" id="KW-0238">DNA-binding</keyword>
<name>A0A1R4FSG4_BREDI</name>
<comment type="similarity">
    <text evidence="1">Belongs to the LysR transcriptional regulatory family.</text>
</comment>
<evidence type="ECO:0000313" key="7">
    <source>
        <dbReference type="Proteomes" id="UP000195766"/>
    </source>
</evidence>
<dbReference type="GO" id="GO:0043565">
    <property type="term" value="F:sequence-specific DNA binding"/>
    <property type="evidence" value="ECO:0007669"/>
    <property type="project" value="TreeGrafter"/>
</dbReference>
<organism evidence="6 7">
    <name type="scientific">Brevundimonas diminuta 3F5N</name>
    <dbReference type="NCBI Taxonomy" id="1255603"/>
    <lineage>
        <taxon>Bacteria</taxon>
        <taxon>Pseudomonadati</taxon>
        <taxon>Pseudomonadota</taxon>
        <taxon>Alphaproteobacteria</taxon>
        <taxon>Caulobacterales</taxon>
        <taxon>Caulobacteraceae</taxon>
        <taxon>Brevundimonas</taxon>
    </lineage>
</organism>
<dbReference type="EMBL" id="FUIE01000036">
    <property type="protein sequence ID" value="SJM58950.1"/>
    <property type="molecule type" value="Genomic_DNA"/>
</dbReference>
<dbReference type="RefSeq" id="WP_087140225.1">
    <property type="nucleotide sequence ID" value="NZ_FUIE01000036.1"/>
</dbReference>
<dbReference type="AlphaFoldDB" id="A0A1R4FSG4"/>
<dbReference type="SUPFAM" id="SSF53850">
    <property type="entry name" value="Periplasmic binding protein-like II"/>
    <property type="match status" value="1"/>
</dbReference>
<gene>
    <name evidence="6" type="ORF">FM111_06760</name>
</gene>
<protein>
    <submittedName>
        <fullName evidence="6">Transcriptional regulator, LysR family</fullName>
    </submittedName>
</protein>
<proteinExistence type="inferred from homology"/>
<evidence type="ECO:0000256" key="1">
    <source>
        <dbReference type="ARBA" id="ARBA00009437"/>
    </source>
</evidence>
<dbReference type="InterPro" id="IPR005119">
    <property type="entry name" value="LysR_subst-bd"/>
</dbReference>
<dbReference type="GO" id="GO:0006351">
    <property type="term" value="P:DNA-templated transcription"/>
    <property type="evidence" value="ECO:0007669"/>
    <property type="project" value="TreeGrafter"/>
</dbReference>
<accession>A0A1R4FSG4</accession>
<dbReference type="InterPro" id="IPR058163">
    <property type="entry name" value="LysR-type_TF_proteobact-type"/>
</dbReference>
<evidence type="ECO:0000256" key="4">
    <source>
        <dbReference type="ARBA" id="ARBA00023163"/>
    </source>
</evidence>
<keyword evidence="4" id="KW-0804">Transcription</keyword>
<dbReference type="OrthoDB" id="9787460at2"/>
<dbReference type="InterPro" id="IPR000847">
    <property type="entry name" value="LysR_HTH_N"/>
</dbReference>
<dbReference type="Gene3D" id="3.40.190.290">
    <property type="match status" value="1"/>
</dbReference>
<dbReference type="Proteomes" id="UP000195766">
    <property type="component" value="Unassembled WGS sequence"/>
</dbReference>
<dbReference type="GO" id="GO:0003700">
    <property type="term" value="F:DNA-binding transcription factor activity"/>
    <property type="evidence" value="ECO:0007669"/>
    <property type="project" value="InterPro"/>
</dbReference>
<feature type="domain" description="HTH lysR-type" evidence="5">
    <location>
        <begin position="2"/>
        <end position="59"/>
    </location>
</feature>
<dbReference type="InterPro" id="IPR036390">
    <property type="entry name" value="WH_DNA-bd_sf"/>
</dbReference>
<keyword evidence="2" id="KW-0805">Transcription regulation</keyword>
<dbReference type="InterPro" id="IPR036388">
    <property type="entry name" value="WH-like_DNA-bd_sf"/>
</dbReference>
<dbReference type="Pfam" id="PF00126">
    <property type="entry name" value="HTH_1"/>
    <property type="match status" value="1"/>
</dbReference>
<dbReference type="Gene3D" id="1.10.10.10">
    <property type="entry name" value="Winged helix-like DNA-binding domain superfamily/Winged helix DNA-binding domain"/>
    <property type="match status" value="1"/>
</dbReference>
<evidence type="ECO:0000259" key="5">
    <source>
        <dbReference type="PROSITE" id="PS50931"/>
    </source>
</evidence>
<dbReference type="PROSITE" id="PS50931">
    <property type="entry name" value="HTH_LYSR"/>
    <property type="match status" value="1"/>
</dbReference>
<dbReference type="SUPFAM" id="SSF46785">
    <property type="entry name" value="Winged helix' DNA-binding domain"/>
    <property type="match status" value="1"/>
</dbReference>
<evidence type="ECO:0000256" key="3">
    <source>
        <dbReference type="ARBA" id="ARBA00023125"/>
    </source>
</evidence>
<dbReference type="Pfam" id="PF03466">
    <property type="entry name" value="LysR_substrate"/>
    <property type="match status" value="1"/>
</dbReference>
<evidence type="ECO:0000256" key="2">
    <source>
        <dbReference type="ARBA" id="ARBA00023015"/>
    </source>
</evidence>
<dbReference type="PANTHER" id="PTHR30537">
    <property type="entry name" value="HTH-TYPE TRANSCRIPTIONAL REGULATOR"/>
    <property type="match status" value="1"/>
</dbReference>
<sequence>MFDWDDLRVFLAAARAGSLATAAQRLGVDAATVGRRVARLETALKSTLLVRSAAGLHLTATGAQLLERALDAESAMEAAGRVTQPDLIAGAVRISASEGFGGAVLAPALPGLLAAHPGLNVELAASSGFLSPSRREVDMAITLSPAAGPRLIVEPLTTYQLALYASPQHLQQHGAPQSIDDLSRFDMVGYVDDLIYAPELHYLDEIRPHLRPRLASSSIRAQRDMVAAGGGIGVLPCFLAEGLTRVLADEVLIERRFWLSTHREVHGTARLKTVRRWIKALCRDQALRLTPTPASPPRRAEG</sequence>
<reference evidence="6 7" key="1">
    <citation type="submission" date="2017-02" db="EMBL/GenBank/DDBJ databases">
        <authorList>
            <person name="Peterson S.W."/>
        </authorList>
    </citation>
    <scope>NUCLEOTIDE SEQUENCE [LARGE SCALE GENOMIC DNA]</scope>
    <source>
        <strain evidence="6 7">3F5N</strain>
    </source>
</reference>
<dbReference type="PANTHER" id="PTHR30537:SF3">
    <property type="entry name" value="TRANSCRIPTIONAL REGULATORY PROTEIN"/>
    <property type="match status" value="1"/>
</dbReference>